<evidence type="ECO:0000256" key="9">
    <source>
        <dbReference type="ARBA" id="ARBA00022833"/>
    </source>
</evidence>
<proteinExistence type="inferred from homology"/>
<comment type="cofactor">
    <cofactor evidence="2">
        <name>Zn(2+)</name>
        <dbReference type="ChEBI" id="CHEBI:29105"/>
    </cofactor>
</comment>
<dbReference type="AlphaFoldDB" id="A0ABC8KGL0"/>
<dbReference type="InterPro" id="IPR032466">
    <property type="entry name" value="Metal_Hydrolase"/>
</dbReference>
<comment type="subunit">
    <text evidence="5">Homotetramer.</text>
</comment>
<keyword evidence="7" id="KW-0479">Metal-binding</keyword>
<feature type="signal peptide" evidence="11">
    <location>
        <begin position="1"/>
        <end position="26"/>
    </location>
</feature>
<evidence type="ECO:0000313" key="14">
    <source>
        <dbReference type="EMBL" id="CAH8357059.1"/>
    </source>
</evidence>
<dbReference type="NCBIfam" id="TIGR03178">
    <property type="entry name" value="allantoinase"/>
    <property type="match status" value="1"/>
</dbReference>
<dbReference type="InterPro" id="IPR017593">
    <property type="entry name" value="Allantoinase"/>
</dbReference>
<evidence type="ECO:0000256" key="6">
    <source>
        <dbReference type="ARBA" id="ARBA00012863"/>
    </source>
</evidence>
<comment type="caution">
    <text evidence="14">The sequence shown here is derived from an EMBL/GenBank/DDBJ whole genome shotgun (WGS) entry which is preliminary data.</text>
</comment>
<dbReference type="InterPro" id="IPR011059">
    <property type="entry name" value="Metal-dep_hydrolase_composite"/>
</dbReference>
<evidence type="ECO:0000256" key="1">
    <source>
        <dbReference type="ARBA" id="ARBA00001756"/>
    </source>
</evidence>
<protein>
    <recommendedName>
        <fullName evidence="6">allantoinase</fullName>
        <ecNumber evidence="6">3.5.2.5</ecNumber>
    </recommendedName>
</protein>
<dbReference type="SUPFAM" id="SSF51338">
    <property type="entry name" value="Composite domain of metallo-dependent hydrolases"/>
    <property type="match status" value="1"/>
</dbReference>
<dbReference type="CDD" id="cd01315">
    <property type="entry name" value="L-HYD_ALN"/>
    <property type="match status" value="1"/>
</dbReference>
<evidence type="ECO:0000256" key="3">
    <source>
        <dbReference type="ARBA" id="ARBA00004968"/>
    </source>
</evidence>
<dbReference type="PANTHER" id="PTHR43668">
    <property type="entry name" value="ALLANTOINASE"/>
    <property type="match status" value="1"/>
</dbReference>
<evidence type="ECO:0000256" key="8">
    <source>
        <dbReference type="ARBA" id="ARBA00022801"/>
    </source>
</evidence>
<dbReference type="Pfam" id="PF24890">
    <property type="entry name" value="ALN_composite"/>
    <property type="match status" value="1"/>
</dbReference>
<comment type="pathway">
    <text evidence="3">Nitrogen metabolism; (S)-allantoin degradation; allantoate from (S)-allantoin: step 1/1.</text>
</comment>
<dbReference type="Gene3D" id="3.20.20.140">
    <property type="entry name" value="Metal-dependent hydrolases"/>
    <property type="match status" value="1"/>
</dbReference>
<evidence type="ECO:0000256" key="5">
    <source>
        <dbReference type="ARBA" id="ARBA00011881"/>
    </source>
</evidence>
<dbReference type="SUPFAM" id="SSF51556">
    <property type="entry name" value="Metallo-dependent hydrolases"/>
    <property type="match status" value="1"/>
</dbReference>
<comment type="catalytic activity">
    <reaction evidence="1">
        <text>(S)-allantoin + H2O = allantoate + H(+)</text>
        <dbReference type="Rhea" id="RHEA:17029"/>
        <dbReference type="ChEBI" id="CHEBI:15377"/>
        <dbReference type="ChEBI" id="CHEBI:15378"/>
        <dbReference type="ChEBI" id="CHEBI:15678"/>
        <dbReference type="ChEBI" id="CHEBI:17536"/>
        <dbReference type="EC" id="3.5.2.5"/>
    </reaction>
</comment>
<evidence type="ECO:0000259" key="12">
    <source>
        <dbReference type="Pfam" id="PF01979"/>
    </source>
</evidence>
<keyword evidence="15" id="KW-1185">Reference proteome</keyword>
<dbReference type="GO" id="GO:0004038">
    <property type="term" value="F:allantoinase activity"/>
    <property type="evidence" value="ECO:0007669"/>
    <property type="project" value="UniProtKB-EC"/>
</dbReference>
<dbReference type="PANTHER" id="PTHR43668:SF2">
    <property type="entry name" value="ALLANTOINASE"/>
    <property type="match status" value="1"/>
</dbReference>
<comment type="function">
    <text evidence="10">Catalyzes the conversion of allantoin (5-ureidohydantoin) to allantoate by hydrolytic cleavage of the five-member hydantoin ring. Catalyzes the first step of the ureide allantoin degradation followed by the sequential activity of AAH, UGLYAH and UAH which allows a complete purine breakdown without the intermediate generation of urea.</text>
</comment>
<sequence length="506" mass="55306">MERSLLQWRLLPLLALIASLLSVFFASRSYQETQENKCSLLPHDHFWISSKRIVTPDGIISGSVEVKGGVIVSVVKEEDWFKKQRSRVKVIDYGEAVIMPGLVDVHAHLDDPGRSEWEGFPSGTKAAAAGGITTLIDMPLNSDPSTVSPETLKLKIEAAKDRILVDVGFWGGLVPDNALNSSALTSLLDAGVLGLKSFMCPSGINDFPMTNVTHIKEGLSVLAKYKRPLLVHAEVEMDSEIEDGTDDDPRSYLTYLKTRPTSWEEGAIRNLLSVTENTRIGGSAEGAHVHIVHLSDASSSLDLIKEAKGKGDSVTVETCPHYLAFTAEEIPEGDTRFKCSPPIRDAANREKLWEAMMDGDIDMLSSDHSPTKPELKLLSDGNFLKAWGGISSLQFVLPVTWSYGRKYGVTLEQVASWWSERPSKLAGLHSKGAIAVAKHADIVVWEPEVEFDLDEDHPIHFKHPSISAFLGRKLSGKVVSTFVRGNLVFGEGKHASDACGSLLLAS</sequence>
<dbReference type="InterPro" id="IPR056854">
    <property type="entry name" value="ALN_composite"/>
</dbReference>
<keyword evidence="8" id="KW-0378">Hydrolase</keyword>
<dbReference type="Pfam" id="PF01979">
    <property type="entry name" value="Amidohydro_1"/>
    <property type="match status" value="1"/>
</dbReference>
<dbReference type="EMBL" id="CAKOAT010226488">
    <property type="protein sequence ID" value="CAH8357059.1"/>
    <property type="molecule type" value="Genomic_DNA"/>
</dbReference>
<evidence type="ECO:0000256" key="4">
    <source>
        <dbReference type="ARBA" id="ARBA00010368"/>
    </source>
</evidence>
<comment type="similarity">
    <text evidence="4">Belongs to the metallo-dependent hydrolases superfamily. Allantoinase family.</text>
</comment>
<reference evidence="14 15" key="1">
    <citation type="submission" date="2022-03" db="EMBL/GenBank/DDBJ databases">
        <authorList>
            <person name="Macdonald S."/>
            <person name="Ahmed S."/>
            <person name="Newling K."/>
        </authorList>
    </citation>
    <scope>NUCLEOTIDE SEQUENCE [LARGE SCALE GENOMIC DNA]</scope>
</reference>
<dbReference type="GO" id="GO:0046872">
    <property type="term" value="F:metal ion binding"/>
    <property type="evidence" value="ECO:0007669"/>
    <property type="project" value="UniProtKB-KW"/>
</dbReference>
<evidence type="ECO:0000259" key="13">
    <source>
        <dbReference type="Pfam" id="PF24890"/>
    </source>
</evidence>
<dbReference type="FunFam" id="3.20.20.140:FF:000032">
    <property type="entry name" value="Allantoinase Dal1"/>
    <property type="match status" value="1"/>
</dbReference>
<feature type="domain" description="Allantoinase composite" evidence="13">
    <location>
        <begin position="41"/>
        <end position="96"/>
    </location>
</feature>
<evidence type="ECO:0000313" key="15">
    <source>
        <dbReference type="Proteomes" id="UP001642260"/>
    </source>
</evidence>
<gene>
    <name evidence="14" type="ORF">ERUC_LOCUS22814</name>
</gene>
<dbReference type="EC" id="3.5.2.5" evidence="6"/>
<evidence type="ECO:0000256" key="2">
    <source>
        <dbReference type="ARBA" id="ARBA00001947"/>
    </source>
</evidence>
<evidence type="ECO:0000256" key="7">
    <source>
        <dbReference type="ARBA" id="ARBA00022723"/>
    </source>
</evidence>
<dbReference type="InterPro" id="IPR006680">
    <property type="entry name" value="Amidohydro-rel"/>
</dbReference>
<name>A0ABC8KGL0_ERUVS</name>
<dbReference type="Proteomes" id="UP001642260">
    <property type="component" value="Unassembled WGS sequence"/>
</dbReference>
<feature type="chain" id="PRO_5044867857" description="allantoinase" evidence="11">
    <location>
        <begin position="27"/>
        <end position="506"/>
    </location>
</feature>
<evidence type="ECO:0000256" key="10">
    <source>
        <dbReference type="ARBA" id="ARBA00053421"/>
    </source>
</evidence>
<feature type="domain" description="Amidohydrolase-related" evidence="12">
    <location>
        <begin position="97"/>
        <end position="488"/>
    </location>
</feature>
<evidence type="ECO:0000256" key="11">
    <source>
        <dbReference type="SAM" id="SignalP"/>
    </source>
</evidence>
<keyword evidence="11" id="KW-0732">Signal</keyword>
<accession>A0ABC8KGL0</accession>
<organism evidence="14 15">
    <name type="scientific">Eruca vesicaria subsp. sativa</name>
    <name type="common">Garden rocket</name>
    <name type="synonym">Eruca sativa</name>
    <dbReference type="NCBI Taxonomy" id="29727"/>
    <lineage>
        <taxon>Eukaryota</taxon>
        <taxon>Viridiplantae</taxon>
        <taxon>Streptophyta</taxon>
        <taxon>Embryophyta</taxon>
        <taxon>Tracheophyta</taxon>
        <taxon>Spermatophyta</taxon>
        <taxon>Magnoliopsida</taxon>
        <taxon>eudicotyledons</taxon>
        <taxon>Gunneridae</taxon>
        <taxon>Pentapetalae</taxon>
        <taxon>rosids</taxon>
        <taxon>malvids</taxon>
        <taxon>Brassicales</taxon>
        <taxon>Brassicaceae</taxon>
        <taxon>Brassiceae</taxon>
        <taxon>Eruca</taxon>
    </lineage>
</organism>
<dbReference type="InterPro" id="IPR050138">
    <property type="entry name" value="DHOase/Allantoinase_Hydrolase"/>
</dbReference>
<keyword evidence="9" id="KW-0862">Zinc</keyword>